<proteinExistence type="inferred from homology"/>
<dbReference type="CDD" id="cd00555">
    <property type="entry name" value="Maf"/>
    <property type="match status" value="1"/>
</dbReference>
<evidence type="ECO:0000256" key="1">
    <source>
        <dbReference type="ARBA" id="ARBA00001968"/>
    </source>
</evidence>
<dbReference type="HAMAP" id="MF_00528">
    <property type="entry name" value="Maf"/>
    <property type="match status" value="1"/>
</dbReference>
<comment type="cofactor">
    <cofactor evidence="1 4">
        <name>a divalent metal cation</name>
        <dbReference type="ChEBI" id="CHEBI:60240"/>
    </cofactor>
</comment>
<dbReference type="PANTHER" id="PTHR43213">
    <property type="entry name" value="BIFUNCTIONAL DTTP/UTP PYROPHOSPHATASE/METHYLTRANSFERASE PROTEIN-RELATED"/>
    <property type="match status" value="1"/>
</dbReference>
<keyword evidence="4" id="KW-0963">Cytoplasm</keyword>
<dbReference type="Gene3D" id="3.90.950.10">
    <property type="match status" value="1"/>
</dbReference>
<dbReference type="SUPFAM" id="SSF52972">
    <property type="entry name" value="ITPase-like"/>
    <property type="match status" value="1"/>
</dbReference>
<evidence type="ECO:0000313" key="5">
    <source>
        <dbReference type="EMBL" id="MFC3104273.1"/>
    </source>
</evidence>
<dbReference type="RefSeq" id="WP_380689094.1">
    <property type="nucleotide sequence ID" value="NZ_JBHRSS010000003.1"/>
</dbReference>
<dbReference type="InterPro" id="IPR003697">
    <property type="entry name" value="Maf-like"/>
</dbReference>
<dbReference type="InterPro" id="IPR029001">
    <property type="entry name" value="ITPase-like_fam"/>
</dbReference>
<keyword evidence="3 4" id="KW-0546">Nucleotide metabolism</keyword>
<accession>A0ABV7ENG7</accession>
<name>A0ABV7ENG7_9GAMM</name>
<comment type="similarity">
    <text evidence="4">Belongs to the Maf family.</text>
</comment>
<evidence type="ECO:0000313" key="6">
    <source>
        <dbReference type="Proteomes" id="UP001595462"/>
    </source>
</evidence>
<evidence type="ECO:0000256" key="4">
    <source>
        <dbReference type="HAMAP-Rule" id="MF_00528"/>
    </source>
</evidence>
<keyword evidence="6" id="KW-1185">Reference proteome</keyword>
<keyword evidence="2 4" id="KW-0378">Hydrolase</keyword>
<feature type="active site" description="Proton acceptor" evidence="4">
    <location>
        <position position="76"/>
    </location>
</feature>
<dbReference type="NCBIfam" id="TIGR00172">
    <property type="entry name" value="maf"/>
    <property type="match status" value="1"/>
</dbReference>
<gene>
    <name evidence="5" type="ORF">ACFOSU_10230</name>
</gene>
<dbReference type="Pfam" id="PF02545">
    <property type="entry name" value="Maf"/>
    <property type="match status" value="1"/>
</dbReference>
<evidence type="ECO:0000256" key="3">
    <source>
        <dbReference type="ARBA" id="ARBA00023080"/>
    </source>
</evidence>
<dbReference type="PANTHER" id="PTHR43213:SF5">
    <property type="entry name" value="BIFUNCTIONAL DTTP_UTP PYROPHOSPHATASE_METHYLTRANSFERASE PROTEIN-RELATED"/>
    <property type="match status" value="1"/>
</dbReference>
<organism evidence="5 6">
    <name type="scientific">Salinisphaera aquimarina</name>
    <dbReference type="NCBI Taxonomy" id="2094031"/>
    <lineage>
        <taxon>Bacteria</taxon>
        <taxon>Pseudomonadati</taxon>
        <taxon>Pseudomonadota</taxon>
        <taxon>Gammaproteobacteria</taxon>
        <taxon>Salinisphaerales</taxon>
        <taxon>Salinisphaeraceae</taxon>
        <taxon>Salinisphaera</taxon>
    </lineage>
</organism>
<sequence>MNQSVPAPSRVILASASPQRTHLLTQLGVAHTAIAADIDERQRPGESAEALAERLARTKAEALSIAYPNAVIIGSDTVVASEDAVFGKPVDAAQAATMLGVLAGATHRVISGVAILVDGITTARVASSAVTMRALEASEIEAYIASGEPFGKAGAYAIQGLGALFVERLEGSYSAVMGLPLFETGALLRGVGIDPLAA</sequence>
<comment type="catalytic activity">
    <reaction evidence="4">
        <text>a ribonucleoside 5'-triphosphate + H2O = a ribonucleoside 5'-phosphate + diphosphate + H(+)</text>
        <dbReference type="Rhea" id="RHEA:23996"/>
        <dbReference type="ChEBI" id="CHEBI:15377"/>
        <dbReference type="ChEBI" id="CHEBI:15378"/>
        <dbReference type="ChEBI" id="CHEBI:33019"/>
        <dbReference type="ChEBI" id="CHEBI:58043"/>
        <dbReference type="ChEBI" id="CHEBI:61557"/>
        <dbReference type="EC" id="3.6.1.9"/>
    </reaction>
</comment>
<comment type="subcellular location">
    <subcellularLocation>
        <location evidence="4">Cytoplasm</location>
    </subcellularLocation>
</comment>
<comment type="caution">
    <text evidence="4">Lacks conserved residue(s) required for the propagation of feature annotation.</text>
</comment>
<dbReference type="EC" id="3.6.1.9" evidence="4"/>
<dbReference type="EMBL" id="JBHRSS010000003">
    <property type="protein sequence ID" value="MFC3104273.1"/>
    <property type="molecule type" value="Genomic_DNA"/>
</dbReference>
<evidence type="ECO:0000256" key="2">
    <source>
        <dbReference type="ARBA" id="ARBA00022801"/>
    </source>
</evidence>
<comment type="caution">
    <text evidence="5">The sequence shown here is derived from an EMBL/GenBank/DDBJ whole genome shotgun (WGS) entry which is preliminary data.</text>
</comment>
<protein>
    <recommendedName>
        <fullName evidence="4">Nucleoside triphosphate pyrophosphatase</fullName>
        <ecNumber evidence="4">3.6.1.9</ecNumber>
    </recommendedName>
    <alternativeName>
        <fullName evidence="4">Nucleotide pyrophosphatase</fullName>
        <shortName evidence="4">Nucleotide PPase</shortName>
    </alternativeName>
</protein>
<dbReference type="Proteomes" id="UP001595462">
    <property type="component" value="Unassembled WGS sequence"/>
</dbReference>
<reference evidence="6" key="1">
    <citation type="journal article" date="2019" name="Int. J. Syst. Evol. Microbiol.">
        <title>The Global Catalogue of Microorganisms (GCM) 10K type strain sequencing project: providing services to taxonomists for standard genome sequencing and annotation.</title>
        <authorList>
            <consortium name="The Broad Institute Genomics Platform"/>
            <consortium name="The Broad Institute Genome Sequencing Center for Infectious Disease"/>
            <person name="Wu L."/>
            <person name="Ma J."/>
        </authorList>
    </citation>
    <scope>NUCLEOTIDE SEQUENCE [LARGE SCALE GENOMIC DNA]</scope>
    <source>
        <strain evidence="6">KCTC 52640</strain>
    </source>
</reference>
<comment type="function">
    <text evidence="4">Nucleoside triphosphate pyrophosphatase. May have a dual role in cell division arrest and in preventing the incorporation of modified nucleotides into cellular nucleic acids.</text>
</comment>
<comment type="catalytic activity">
    <reaction evidence="4">
        <text>a 2'-deoxyribonucleoside 5'-triphosphate + H2O = a 2'-deoxyribonucleoside 5'-phosphate + diphosphate + H(+)</text>
        <dbReference type="Rhea" id="RHEA:44644"/>
        <dbReference type="ChEBI" id="CHEBI:15377"/>
        <dbReference type="ChEBI" id="CHEBI:15378"/>
        <dbReference type="ChEBI" id="CHEBI:33019"/>
        <dbReference type="ChEBI" id="CHEBI:61560"/>
        <dbReference type="ChEBI" id="CHEBI:65317"/>
        <dbReference type="EC" id="3.6.1.9"/>
    </reaction>
</comment>
<dbReference type="PIRSF" id="PIRSF006305">
    <property type="entry name" value="Maf"/>
    <property type="match status" value="1"/>
</dbReference>
<dbReference type="GO" id="GO:0016787">
    <property type="term" value="F:hydrolase activity"/>
    <property type="evidence" value="ECO:0007669"/>
    <property type="project" value="UniProtKB-KW"/>
</dbReference>